<dbReference type="Pfam" id="PF05199">
    <property type="entry name" value="GMC_oxred_C"/>
    <property type="match status" value="1"/>
</dbReference>
<dbReference type="PIRSF" id="PIRSF000137">
    <property type="entry name" value="Alcohol_oxidase"/>
    <property type="match status" value="1"/>
</dbReference>
<dbReference type="SUPFAM" id="SSF51905">
    <property type="entry name" value="FAD/NAD(P)-binding domain"/>
    <property type="match status" value="1"/>
</dbReference>
<feature type="region of interest" description="Disordered" evidence="4">
    <location>
        <begin position="413"/>
        <end position="432"/>
    </location>
</feature>
<dbReference type="SUPFAM" id="SSF54373">
    <property type="entry name" value="FAD-linked reductases, C-terminal domain"/>
    <property type="match status" value="1"/>
</dbReference>
<feature type="transmembrane region" description="Helical" evidence="5">
    <location>
        <begin position="30"/>
        <end position="49"/>
    </location>
</feature>
<dbReference type="Gene3D" id="3.30.410.40">
    <property type="match status" value="1"/>
</dbReference>
<evidence type="ECO:0000256" key="2">
    <source>
        <dbReference type="ARBA" id="ARBA00022729"/>
    </source>
</evidence>
<dbReference type="PANTHER" id="PTHR45968:SF3">
    <property type="entry name" value="OS04G0573100 PROTEIN"/>
    <property type="match status" value="1"/>
</dbReference>
<protein>
    <recommendedName>
        <fullName evidence="6 7">Glucose-methanol-choline oxidoreductase N-terminal domain-containing protein</fullName>
    </recommendedName>
</protein>
<keyword evidence="5" id="KW-0812">Transmembrane</keyword>
<keyword evidence="2" id="KW-0732">Signal</keyword>
<dbReference type="InterPro" id="IPR000172">
    <property type="entry name" value="GMC_OxRdtase_N"/>
</dbReference>
<reference evidence="8" key="1">
    <citation type="submission" date="2024-02" db="EMBL/GenBank/DDBJ databases">
        <authorList>
            <consortium name="ELIXIR-Norway"/>
            <consortium name="Elixir Norway"/>
        </authorList>
    </citation>
    <scope>NUCLEOTIDE SEQUENCE</scope>
</reference>
<evidence type="ECO:0000256" key="4">
    <source>
        <dbReference type="SAM" id="MobiDB-lite"/>
    </source>
</evidence>
<evidence type="ECO:0000313" key="9">
    <source>
        <dbReference type="Proteomes" id="UP001497444"/>
    </source>
</evidence>
<dbReference type="InterPro" id="IPR007867">
    <property type="entry name" value="GMC_OxRtase_C"/>
</dbReference>
<keyword evidence="3" id="KW-0285">Flavoprotein</keyword>
<gene>
    <name evidence="8" type="ORF">CSSPJE1EN1_LOCUS6232</name>
</gene>
<dbReference type="PROSITE" id="PS00623">
    <property type="entry name" value="GMC_OXRED_1"/>
    <property type="match status" value="1"/>
</dbReference>
<keyword evidence="9" id="KW-1185">Reference proteome</keyword>
<proteinExistence type="inferred from homology"/>
<dbReference type="EMBL" id="OZ020108">
    <property type="protein sequence ID" value="CAK9260754.1"/>
    <property type="molecule type" value="Genomic_DNA"/>
</dbReference>
<comment type="similarity">
    <text evidence="1 3">Belongs to the GMC oxidoreductase family.</text>
</comment>
<keyword evidence="5" id="KW-1133">Transmembrane helix</keyword>
<keyword evidence="5" id="KW-0472">Membrane</keyword>
<dbReference type="InterPro" id="IPR012132">
    <property type="entry name" value="GMC_OxRdtase"/>
</dbReference>
<organism evidence="8 9">
    <name type="scientific">Sphagnum jensenii</name>
    <dbReference type="NCBI Taxonomy" id="128206"/>
    <lineage>
        <taxon>Eukaryota</taxon>
        <taxon>Viridiplantae</taxon>
        <taxon>Streptophyta</taxon>
        <taxon>Embryophyta</taxon>
        <taxon>Bryophyta</taxon>
        <taxon>Sphagnophytina</taxon>
        <taxon>Sphagnopsida</taxon>
        <taxon>Sphagnales</taxon>
        <taxon>Sphagnaceae</taxon>
        <taxon>Sphagnum</taxon>
    </lineage>
</organism>
<evidence type="ECO:0000256" key="1">
    <source>
        <dbReference type="ARBA" id="ARBA00010790"/>
    </source>
</evidence>
<feature type="domain" description="Glucose-methanol-choline oxidoreductase N-terminal" evidence="6">
    <location>
        <begin position="162"/>
        <end position="185"/>
    </location>
</feature>
<dbReference type="PROSITE" id="PS00624">
    <property type="entry name" value="GMC_OXRED_2"/>
    <property type="match status" value="1"/>
</dbReference>
<dbReference type="Gene3D" id="3.50.50.60">
    <property type="entry name" value="FAD/NAD(P)-binding domain"/>
    <property type="match status" value="1"/>
</dbReference>
<dbReference type="Pfam" id="PF00732">
    <property type="entry name" value="GMC_oxred_N"/>
    <property type="match status" value="1"/>
</dbReference>
<evidence type="ECO:0000256" key="5">
    <source>
        <dbReference type="SAM" id="Phobius"/>
    </source>
</evidence>
<dbReference type="PANTHER" id="PTHR45968">
    <property type="entry name" value="OSJNBA0019K04.7 PROTEIN"/>
    <property type="match status" value="1"/>
</dbReference>
<accession>A0ABP0W1V4</accession>
<dbReference type="InterPro" id="IPR051871">
    <property type="entry name" value="GMC_Oxidoreductase-Related"/>
</dbReference>
<keyword evidence="3" id="KW-0274">FAD</keyword>
<evidence type="ECO:0000259" key="6">
    <source>
        <dbReference type="PROSITE" id="PS00623"/>
    </source>
</evidence>
<evidence type="ECO:0000313" key="8">
    <source>
        <dbReference type="EMBL" id="CAK9260754.1"/>
    </source>
</evidence>
<feature type="domain" description="Glucose-methanol-choline oxidoreductase N-terminal" evidence="7">
    <location>
        <begin position="323"/>
        <end position="337"/>
    </location>
</feature>
<dbReference type="Proteomes" id="UP001497444">
    <property type="component" value="Chromosome 13"/>
</dbReference>
<evidence type="ECO:0000256" key="3">
    <source>
        <dbReference type="RuleBase" id="RU003968"/>
    </source>
</evidence>
<name>A0ABP0W1V4_9BRYO</name>
<evidence type="ECO:0000259" key="7">
    <source>
        <dbReference type="PROSITE" id="PS00624"/>
    </source>
</evidence>
<dbReference type="InterPro" id="IPR036188">
    <property type="entry name" value="FAD/NAD-bd_sf"/>
</dbReference>
<feature type="compositionally biased region" description="Low complexity" evidence="4">
    <location>
        <begin position="413"/>
        <end position="430"/>
    </location>
</feature>
<sequence>MQQMQVFRSMKAGQIWQQQIELQGRKKRPAMYSVVHMSVYSILLGLTILHHSMEHGLVQFTNATASPLYTDPQYPFMSNATEAPLMASSYDYIVVGGGTAGCPLAATLSENFSVLLLERGGKPYGNPLVEDERNFQNDLSLDTPTSASQSFVSEDGIPNARARVLGGGSCLNAGFFTYASPEYVQSVGWDGRLVNESYAWVTPVVAVIPELQTFQSAAKAGLLEVGVVPDNGGTFEHLIGTKVGGSIFDDTGRRHTAADLLQYANPDRLTVLLWANTQRVLFNQSTGGNPRAIGVVYTDLNGIEHTAMLNGEGDQSEVILSAGSLGSPQLLMLSGIGPPQQLAAFDIPIVVNQTEVGQTMADNSMHALWVMTREPAEISSIRVVGITTAGTYIEVASGQMQQAVLQLPTTSITTPAASSNNDTNTQQSTTRLSGAQQLDARILNAIFSVPAAYVSAASQGGAVIQKVQGPYSHGELRLVTKNVSDNPSVRFNYFQRQEDLDACTAGVRIIMRVMNSQAFSNLVYNNDSTISDPLRSVKAAIDDTHPRRFPDDQEADTYSINQWCRDNVQTIWHYHGGALVGRVVDSNYHVLGVDALRVIDGSTFNFSPGTNPQATVMMLGRYMGVQILRERLGVNANV</sequence>